<dbReference type="AlphaFoldDB" id="A0A438D631"/>
<comment type="caution">
    <text evidence="2">The sequence shown here is derived from an EMBL/GenBank/DDBJ whole genome shotgun (WGS) entry which is preliminary data.</text>
</comment>
<dbReference type="EMBL" id="QGNW01001782">
    <property type="protein sequence ID" value="RVW30872.1"/>
    <property type="molecule type" value="Genomic_DNA"/>
</dbReference>
<evidence type="ECO:0000256" key="1">
    <source>
        <dbReference type="SAM" id="Phobius"/>
    </source>
</evidence>
<dbReference type="PANTHER" id="PTHR35288:SF2">
    <property type="entry name" value="TRANSMEMBRANE PROTEIN"/>
    <property type="match status" value="1"/>
</dbReference>
<protein>
    <submittedName>
        <fullName evidence="2">Uncharacterized protein</fullName>
    </submittedName>
</protein>
<proteinExistence type="predicted"/>
<dbReference type="PANTHER" id="PTHR35288">
    <property type="entry name" value="TAIL FIBER"/>
    <property type="match status" value="1"/>
</dbReference>
<accession>A0A438D631</accession>
<keyword evidence="1" id="KW-0812">Transmembrane</keyword>
<evidence type="ECO:0000313" key="3">
    <source>
        <dbReference type="Proteomes" id="UP000288805"/>
    </source>
</evidence>
<name>A0A438D631_VITVI</name>
<sequence length="209" mass="23234">MNYFVSIKDQKSLALFNFLYRVPCRTGICTTPIELTSSQLIASEIFPAVVVKTLLYPGAIANAIIKNASIPSYNNLLNDYNLINVKEAPVTTDLQYLEVLAGSYFSVAGAFLGLLKYGRVSLFGMLIIIWGLVKEAILRKPANTSPLKSVYMYPAMSIAVVCAFSSIRRDVRRLMPKLQSSACCKTSMELFKIQEKMNLGVTFLVDCQF</sequence>
<feature type="transmembrane region" description="Helical" evidence="1">
    <location>
        <begin position="150"/>
        <end position="167"/>
    </location>
</feature>
<dbReference type="Proteomes" id="UP000288805">
    <property type="component" value="Unassembled WGS sequence"/>
</dbReference>
<keyword evidence="1" id="KW-0472">Membrane</keyword>
<organism evidence="2 3">
    <name type="scientific">Vitis vinifera</name>
    <name type="common">Grape</name>
    <dbReference type="NCBI Taxonomy" id="29760"/>
    <lineage>
        <taxon>Eukaryota</taxon>
        <taxon>Viridiplantae</taxon>
        <taxon>Streptophyta</taxon>
        <taxon>Embryophyta</taxon>
        <taxon>Tracheophyta</taxon>
        <taxon>Spermatophyta</taxon>
        <taxon>Magnoliopsida</taxon>
        <taxon>eudicotyledons</taxon>
        <taxon>Gunneridae</taxon>
        <taxon>Pentapetalae</taxon>
        <taxon>rosids</taxon>
        <taxon>Vitales</taxon>
        <taxon>Vitaceae</taxon>
        <taxon>Viteae</taxon>
        <taxon>Vitis</taxon>
    </lineage>
</organism>
<gene>
    <name evidence="2" type="ORF">CK203_110517</name>
</gene>
<reference evidence="2 3" key="1">
    <citation type="journal article" date="2018" name="PLoS Genet.">
        <title>Population sequencing reveals clonal diversity and ancestral inbreeding in the grapevine cultivar Chardonnay.</title>
        <authorList>
            <person name="Roach M.J."/>
            <person name="Johnson D.L."/>
            <person name="Bohlmann J."/>
            <person name="van Vuuren H.J."/>
            <person name="Jones S.J."/>
            <person name="Pretorius I.S."/>
            <person name="Schmidt S.A."/>
            <person name="Borneman A.R."/>
        </authorList>
    </citation>
    <scope>NUCLEOTIDE SEQUENCE [LARGE SCALE GENOMIC DNA]</scope>
    <source>
        <strain evidence="3">cv. Chardonnay</strain>
        <tissue evidence="2">Leaf</tissue>
    </source>
</reference>
<keyword evidence="1" id="KW-1133">Transmembrane helix</keyword>
<evidence type="ECO:0000313" key="2">
    <source>
        <dbReference type="EMBL" id="RVW30872.1"/>
    </source>
</evidence>